<feature type="compositionally biased region" description="Basic and acidic residues" evidence="1">
    <location>
        <begin position="26"/>
        <end position="37"/>
    </location>
</feature>
<dbReference type="Pfam" id="PF12840">
    <property type="entry name" value="HTH_20"/>
    <property type="match status" value="1"/>
</dbReference>
<dbReference type="Proteomes" id="UP000291469">
    <property type="component" value="Chromosome"/>
</dbReference>
<name>A0A411YC68_9ACTN</name>
<sequence length="244" mass="26572">MAAVAGCRATGRRTTRWRTTTGPEQDGYRGHVDPDARQRALASEARLRILRRLEERGDATARELAEDLSRHENTIREHLGTLENAGLVSARETPTGRRGRPSRRYQPRTEHDPHTGLARALAAQISHRPEAAREQGREAGRPWGERLVLERESGPRAEPLREVVAVLDELGFAPTLREDAIGTCIEMRGCPFGELAREQTDVVCGAHRGLLEGALAAAGAGWDGIDLAPFATSAACVARLEPSG</sequence>
<dbReference type="OrthoDB" id="3399802at2"/>
<protein>
    <submittedName>
        <fullName evidence="3">ArsR family transcriptional regulator</fullName>
    </submittedName>
</protein>
<reference evidence="3 4" key="1">
    <citation type="submission" date="2019-01" db="EMBL/GenBank/DDBJ databases">
        <title>Egibacter rhizosphaerae EGI 80759T.</title>
        <authorList>
            <person name="Chen D.-D."/>
            <person name="Tian Y."/>
            <person name="Jiao J.-Y."/>
            <person name="Zhang X.-T."/>
            <person name="Zhang Y.-G."/>
            <person name="Zhang Y."/>
            <person name="Xiao M."/>
            <person name="Shu W.-S."/>
            <person name="Li W.-J."/>
        </authorList>
    </citation>
    <scope>NUCLEOTIDE SEQUENCE [LARGE SCALE GENOMIC DNA]</scope>
    <source>
        <strain evidence="3 4">EGI 80759</strain>
    </source>
</reference>
<proteinExistence type="predicted"/>
<keyword evidence="4" id="KW-1185">Reference proteome</keyword>
<feature type="domain" description="HTH arsR-type" evidence="2">
    <location>
        <begin position="36"/>
        <end position="124"/>
    </location>
</feature>
<evidence type="ECO:0000313" key="4">
    <source>
        <dbReference type="Proteomes" id="UP000291469"/>
    </source>
</evidence>
<dbReference type="Gene3D" id="1.10.10.10">
    <property type="entry name" value="Winged helix-like DNA-binding domain superfamily/Winged helix DNA-binding domain"/>
    <property type="match status" value="1"/>
</dbReference>
<organism evidence="3 4">
    <name type="scientific">Egibacter rhizosphaerae</name>
    <dbReference type="NCBI Taxonomy" id="1670831"/>
    <lineage>
        <taxon>Bacteria</taxon>
        <taxon>Bacillati</taxon>
        <taxon>Actinomycetota</taxon>
        <taxon>Nitriliruptoria</taxon>
        <taxon>Egibacterales</taxon>
        <taxon>Egibacteraceae</taxon>
        <taxon>Egibacter</taxon>
    </lineage>
</organism>
<evidence type="ECO:0000256" key="1">
    <source>
        <dbReference type="SAM" id="MobiDB-lite"/>
    </source>
</evidence>
<dbReference type="InterPro" id="IPR036390">
    <property type="entry name" value="WH_DNA-bd_sf"/>
</dbReference>
<dbReference type="SMART" id="SM00418">
    <property type="entry name" value="HTH_ARSR"/>
    <property type="match status" value="1"/>
</dbReference>
<accession>A0A411YC68</accession>
<dbReference type="InterPro" id="IPR036388">
    <property type="entry name" value="WH-like_DNA-bd_sf"/>
</dbReference>
<dbReference type="AlphaFoldDB" id="A0A411YC68"/>
<dbReference type="InterPro" id="IPR011991">
    <property type="entry name" value="ArsR-like_HTH"/>
</dbReference>
<feature type="compositionally biased region" description="Basic and acidic residues" evidence="1">
    <location>
        <begin position="127"/>
        <end position="145"/>
    </location>
</feature>
<dbReference type="GO" id="GO:0003700">
    <property type="term" value="F:DNA-binding transcription factor activity"/>
    <property type="evidence" value="ECO:0007669"/>
    <property type="project" value="InterPro"/>
</dbReference>
<evidence type="ECO:0000313" key="3">
    <source>
        <dbReference type="EMBL" id="QBI18752.1"/>
    </source>
</evidence>
<dbReference type="KEGG" id="erz:ER308_03765"/>
<dbReference type="CDD" id="cd00090">
    <property type="entry name" value="HTH_ARSR"/>
    <property type="match status" value="1"/>
</dbReference>
<dbReference type="SUPFAM" id="SSF46785">
    <property type="entry name" value="Winged helix' DNA-binding domain"/>
    <property type="match status" value="1"/>
</dbReference>
<dbReference type="EMBL" id="CP036402">
    <property type="protein sequence ID" value="QBI18752.1"/>
    <property type="molecule type" value="Genomic_DNA"/>
</dbReference>
<dbReference type="InterPro" id="IPR001845">
    <property type="entry name" value="HTH_ArsR_DNA-bd_dom"/>
</dbReference>
<feature type="region of interest" description="Disordered" evidence="1">
    <location>
        <begin position="82"/>
        <end position="145"/>
    </location>
</feature>
<gene>
    <name evidence="3" type="ORF">ER308_03765</name>
</gene>
<feature type="region of interest" description="Disordered" evidence="1">
    <location>
        <begin position="1"/>
        <end position="37"/>
    </location>
</feature>
<evidence type="ECO:0000259" key="2">
    <source>
        <dbReference type="SMART" id="SM00418"/>
    </source>
</evidence>
<feature type="compositionally biased region" description="Basic residues" evidence="1">
    <location>
        <begin position="97"/>
        <end position="106"/>
    </location>
</feature>